<reference evidence="8 9" key="1">
    <citation type="submission" date="2017-08" db="EMBL/GenBank/DDBJ databases">
        <title>Infants hospitalized years apart are colonized by the same room-sourced microbial strains.</title>
        <authorList>
            <person name="Brooks B."/>
            <person name="Olm M.R."/>
            <person name="Firek B.A."/>
            <person name="Baker R."/>
            <person name="Thomas B.C."/>
            <person name="Morowitz M.J."/>
            <person name="Banfield J.F."/>
        </authorList>
    </citation>
    <scope>NUCLEOTIDE SEQUENCE [LARGE SCALE GENOMIC DNA]</scope>
    <source>
        <strain evidence="8">S2_005_002_R2_29</strain>
    </source>
</reference>
<dbReference type="CDD" id="cd00473">
    <property type="entry name" value="bS6"/>
    <property type="match status" value="1"/>
</dbReference>
<dbReference type="EMBL" id="QFQB01000171">
    <property type="protein sequence ID" value="PZQ43256.1"/>
    <property type="molecule type" value="Genomic_DNA"/>
</dbReference>
<name>A0A2W5MQ09_9BACT</name>
<evidence type="ECO:0000256" key="3">
    <source>
        <dbReference type="ARBA" id="ARBA00023274"/>
    </source>
</evidence>
<protein>
    <recommendedName>
        <fullName evidence="5 6">Small ribosomal subunit protein bS6</fullName>
    </recommendedName>
</protein>
<dbReference type="NCBIfam" id="TIGR00166">
    <property type="entry name" value="S6"/>
    <property type="match status" value="1"/>
</dbReference>
<evidence type="ECO:0000256" key="7">
    <source>
        <dbReference type="SAM" id="MobiDB-lite"/>
    </source>
</evidence>
<organism evidence="8 9">
    <name type="scientific">Micavibrio aeruginosavorus</name>
    <dbReference type="NCBI Taxonomy" id="349221"/>
    <lineage>
        <taxon>Bacteria</taxon>
        <taxon>Pseudomonadati</taxon>
        <taxon>Bdellovibrionota</taxon>
        <taxon>Bdellovibrionia</taxon>
        <taxon>Bdellovibrionales</taxon>
        <taxon>Pseudobdellovibrionaceae</taxon>
        <taxon>Micavibrio</taxon>
    </lineage>
</organism>
<dbReference type="GO" id="GO:0006412">
    <property type="term" value="P:translation"/>
    <property type="evidence" value="ECO:0007669"/>
    <property type="project" value="UniProtKB-UniRule"/>
</dbReference>
<dbReference type="InterPro" id="IPR035980">
    <property type="entry name" value="Ribosomal_bS6_sf"/>
</dbReference>
<proteinExistence type="inferred from homology"/>
<dbReference type="PANTHER" id="PTHR21011">
    <property type="entry name" value="MITOCHONDRIAL 28S RIBOSOMAL PROTEIN S6"/>
    <property type="match status" value="1"/>
</dbReference>
<dbReference type="InterPro" id="IPR000529">
    <property type="entry name" value="Ribosomal_bS6"/>
</dbReference>
<dbReference type="SUPFAM" id="SSF54995">
    <property type="entry name" value="Ribosomal protein S6"/>
    <property type="match status" value="1"/>
</dbReference>
<comment type="similarity">
    <text evidence="1 6">Belongs to the bacterial ribosomal protein bS6 family.</text>
</comment>
<dbReference type="Gene3D" id="3.30.70.60">
    <property type="match status" value="1"/>
</dbReference>
<keyword evidence="6" id="KW-0694">RNA-binding</keyword>
<dbReference type="HAMAP" id="MF_00360">
    <property type="entry name" value="Ribosomal_bS6"/>
    <property type="match status" value="1"/>
</dbReference>
<dbReference type="AlphaFoldDB" id="A0A2W5MQ09"/>
<accession>A0A2W5MQ09</accession>
<dbReference type="InterPro" id="IPR014717">
    <property type="entry name" value="Transl_elong_EF1B/ribsomal_bS6"/>
</dbReference>
<dbReference type="GO" id="GO:0003735">
    <property type="term" value="F:structural constituent of ribosome"/>
    <property type="evidence" value="ECO:0007669"/>
    <property type="project" value="InterPro"/>
</dbReference>
<evidence type="ECO:0000256" key="1">
    <source>
        <dbReference type="ARBA" id="ARBA00009512"/>
    </source>
</evidence>
<evidence type="ECO:0000313" key="8">
    <source>
        <dbReference type="EMBL" id="PZQ43256.1"/>
    </source>
</evidence>
<keyword evidence="3 6" id="KW-0687">Ribonucleoprotein</keyword>
<keyword evidence="2 6" id="KW-0689">Ribosomal protein</keyword>
<sequence length="129" mass="14658">MPFYETVFIARQDLSDAQVKAITESCEKIIKDAKGKVTKVENWGLRTLAYKINKNRKGHYVLIESDVAAPAVHEVERTLRLNEDIIRYMTIRLDEASKGPSKIIDKNSSDDFEGGDRPDRGNKFEKEAA</sequence>
<evidence type="ECO:0000313" key="9">
    <source>
        <dbReference type="Proteomes" id="UP000249417"/>
    </source>
</evidence>
<evidence type="ECO:0000256" key="2">
    <source>
        <dbReference type="ARBA" id="ARBA00022980"/>
    </source>
</evidence>
<evidence type="ECO:0000256" key="5">
    <source>
        <dbReference type="ARBA" id="ARBA00035294"/>
    </source>
</evidence>
<dbReference type="GO" id="GO:0070181">
    <property type="term" value="F:small ribosomal subunit rRNA binding"/>
    <property type="evidence" value="ECO:0007669"/>
    <property type="project" value="TreeGrafter"/>
</dbReference>
<dbReference type="Pfam" id="PF01250">
    <property type="entry name" value="Ribosomal_S6"/>
    <property type="match status" value="1"/>
</dbReference>
<feature type="region of interest" description="Disordered" evidence="7">
    <location>
        <begin position="100"/>
        <end position="129"/>
    </location>
</feature>
<keyword evidence="6" id="KW-0699">rRNA-binding</keyword>
<dbReference type="InterPro" id="IPR020814">
    <property type="entry name" value="Ribosomal_S6_plastid/chlpt"/>
</dbReference>
<dbReference type="Proteomes" id="UP000249417">
    <property type="component" value="Unassembled WGS sequence"/>
</dbReference>
<evidence type="ECO:0000256" key="6">
    <source>
        <dbReference type="HAMAP-Rule" id="MF_00360"/>
    </source>
</evidence>
<comment type="caution">
    <text evidence="8">The sequence shown here is derived from an EMBL/GenBank/DDBJ whole genome shotgun (WGS) entry which is preliminary data.</text>
</comment>
<evidence type="ECO:0000256" key="4">
    <source>
        <dbReference type="ARBA" id="ARBA00035104"/>
    </source>
</evidence>
<comment type="function">
    <text evidence="4 6">Binds together with bS18 to 16S ribosomal RNA.</text>
</comment>
<dbReference type="GO" id="GO:0022627">
    <property type="term" value="C:cytosolic small ribosomal subunit"/>
    <property type="evidence" value="ECO:0007669"/>
    <property type="project" value="TreeGrafter"/>
</dbReference>
<dbReference type="PANTHER" id="PTHR21011:SF1">
    <property type="entry name" value="SMALL RIBOSOMAL SUBUNIT PROTEIN BS6M"/>
    <property type="match status" value="1"/>
</dbReference>
<gene>
    <name evidence="6" type="primary">rpsF</name>
    <name evidence="8" type="ORF">DI551_12470</name>
</gene>